<comment type="caution">
    <text evidence="3">The sequence shown here is derived from an EMBL/GenBank/DDBJ whole genome shotgun (WGS) entry which is preliminary data.</text>
</comment>
<dbReference type="PANTHER" id="PTHR30461:SF23">
    <property type="entry name" value="DNA RECOMBINASE-RELATED"/>
    <property type="match status" value="1"/>
</dbReference>
<dbReference type="PANTHER" id="PTHR30461">
    <property type="entry name" value="DNA-INVERTASE FROM LAMBDOID PROPHAGE"/>
    <property type="match status" value="1"/>
</dbReference>
<feature type="domain" description="Recombinase" evidence="2">
    <location>
        <begin position="159"/>
        <end position="264"/>
    </location>
</feature>
<evidence type="ECO:0000259" key="1">
    <source>
        <dbReference type="PROSITE" id="PS51736"/>
    </source>
</evidence>
<dbReference type="RefSeq" id="WP_284252738.1">
    <property type="nucleotide sequence ID" value="NZ_BSVB01000001.1"/>
</dbReference>
<dbReference type="PROSITE" id="PS51737">
    <property type="entry name" value="RECOMBINASE_DNA_BIND"/>
    <property type="match status" value="1"/>
</dbReference>
<dbReference type="SUPFAM" id="SSF53041">
    <property type="entry name" value="Resolvase-like"/>
    <property type="match status" value="1"/>
</dbReference>
<dbReference type="Pfam" id="PF00239">
    <property type="entry name" value="Resolvase"/>
    <property type="match status" value="1"/>
</dbReference>
<dbReference type="Gene3D" id="3.90.1750.20">
    <property type="entry name" value="Putative Large Serine Recombinase, Chain B, Domain 2"/>
    <property type="match status" value="1"/>
</dbReference>
<reference evidence="4" key="1">
    <citation type="journal article" date="2019" name="Int. J. Syst. Evol. Microbiol.">
        <title>The Global Catalogue of Microorganisms (GCM) 10K type strain sequencing project: providing services to taxonomists for standard genome sequencing and annotation.</title>
        <authorList>
            <consortium name="The Broad Institute Genomics Platform"/>
            <consortium name="The Broad Institute Genome Sequencing Center for Infectious Disease"/>
            <person name="Wu L."/>
            <person name="Ma J."/>
        </authorList>
    </citation>
    <scope>NUCLEOTIDE SEQUENCE [LARGE SCALE GENOMIC DNA]</scope>
    <source>
        <strain evidence="4">NBRC 108894</strain>
    </source>
</reference>
<dbReference type="InterPro" id="IPR011109">
    <property type="entry name" value="DNA_bind_recombinase_dom"/>
</dbReference>
<protein>
    <recommendedName>
        <fullName evidence="5">Recombinase family protein</fullName>
    </recommendedName>
</protein>
<name>A0ABQ6K2X0_9MICO</name>
<accession>A0ABQ6K2X0</accession>
<sequence>MPMTAAIYARQSLDKTGEGQAVERQLSECRRLATSRKIRVVHEFIDNDVSASKGIRPEYTRMLSLISAGEIDTIITWHTDRLYRRVRDLVDLVEVAEKHALQILTVKAGEIDLTTPAGRMAAGMLGHVARYEVEQKGARQAASNVQRARNGVWQFSNRPYGYERTMDGVQVVAEEAGIIREAYDRFLAGESLYGIVDNFNERNIATTTDRPWSISTLSARLSNPAYAGLRFYRGEEVAVGDWEPIVPRETWEAFKASKRQRRKPDSWSNRTKYLLSGLALCGVCGGRLMARPDYVRGPSRARRVVYACSSKWCVQRDQTRVDELVEEVLVARLSQPDASRLLKPKVEVAPCMNAPMTSGAGGTIWRRHSRRVFCPLQR</sequence>
<evidence type="ECO:0000313" key="4">
    <source>
        <dbReference type="Proteomes" id="UP001157034"/>
    </source>
</evidence>
<dbReference type="InterPro" id="IPR036162">
    <property type="entry name" value="Resolvase-like_N_sf"/>
</dbReference>
<evidence type="ECO:0000259" key="2">
    <source>
        <dbReference type="PROSITE" id="PS51737"/>
    </source>
</evidence>
<dbReference type="InterPro" id="IPR006119">
    <property type="entry name" value="Resolv_N"/>
</dbReference>
<dbReference type="Pfam" id="PF07508">
    <property type="entry name" value="Recombinase"/>
    <property type="match status" value="1"/>
</dbReference>
<dbReference type="InterPro" id="IPR050639">
    <property type="entry name" value="SSR_resolvase"/>
</dbReference>
<proteinExistence type="predicted"/>
<dbReference type="Proteomes" id="UP001157034">
    <property type="component" value="Unassembled WGS sequence"/>
</dbReference>
<dbReference type="SMART" id="SM00857">
    <property type="entry name" value="Resolvase"/>
    <property type="match status" value="1"/>
</dbReference>
<dbReference type="CDD" id="cd00338">
    <property type="entry name" value="Ser_Recombinase"/>
    <property type="match status" value="1"/>
</dbReference>
<evidence type="ECO:0008006" key="5">
    <source>
        <dbReference type="Google" id="ProtNLM"/>
    </source>
</evidence>
<organism evidence="3 4">
    <name type="scientific">Pseudolysinimonas kribbensis</name>
    <dbReference type="NCBI Taxonomy" id="433641"/>
    <lineage>
        <taxon>Bacteria</taxon>
        <taxon>Bacillati</taxon>
        <taxon>Actinomycetota</taxon>
        <taxon>Actinomycetes</taxon>
        <taxon>Micrococcales</taxon>
        <taxon>Microbacteriaceae</taxon>
        <taxon>Pseudolysinimonas</taxon>
    </lineage>
</organism>
<dbReference type="InterPro" id="IPR038109">
    <property type="entry name" value="DNA_bind_recomb_sf"/>
</dbReference>
<dbReference type="Gene3D" id="3.40.50.1390">
    <property type="entry name" value="Resolvase, N-terminal catalytic domain"/>
    <property type="match status" value="1"/>
</dbReference>
<dbReference type="EMBL" id="BSVB01000001">
    <property type="protein sequence ID" value="GMA93789.1"/>
    <property type="molecule type" value="Genomic_DNA"/>
</dbReference>
<dbReference type="PROSITE" id="PS51736">
    <property type="entry name" value="RECOMBINASES_3"/>
    <property type="match status" value="1"/>
</dbReference>
<keyword evidence="4" id="KW-1185">Reference proteome</keyword>
<gene>
    <name evidence="3" type="ORF">GCM10025881_06130</name>
</gene>
<feature type="domain" description="Resolvase/invertase-type recombinase catalytic" evidence="1">
    <location>
        <begin position="4"/>
        <end position="151"/>
    </location>
</feature>
<evidence type="ECO:0000313" key="3">
    <source>
        <dbReference type="EMBL" id="GMA93789.1"/>
    </source>
</evidence>